<dbReference type="EMBL" id="JAUEDM010000009">
    <property type="protein sequence ID" value="KAK3312483.1"/>
    <property type="molecule type" value="Genomic_DNA"/>
</dbReference>
<feature type="chain" id="PRO_5042261597" description="Secreted protein" evidence="1">
    <location>
        <begin position="26"/>
        <end position="74"/>
    </location>
</feature>
<gene>
    <name evidence="2" type="ORF">B0H66DRAFT_570710</name>
</gene>
<dbReference type="Proteomes" id="UP001283341">
    <property type="component" value="Unassembled WGS sequence"/>
</dbReference>
<name>A0AAE0LYL7_9PEZI</name>
<evidence type="ECO:0000313" key="2">
    <source>
        <dbReference type="EMBL" id="KAK3312483.1"/>
    </source>
</evidence>
<evidence type="ECO:0000256" key="1">
    <source>
        <dbReference type="SAM" id="SignalP"/>
    </source>
</evidence>
<reference evidence="2" key="2">
    <citation type="submission" date="2023-06" db="EMBL/GenBank/DDBJ databases">
        <authorList>
            <consortium name="Lawrence Berkeley National Laboratory"/>
            <person name="Haridas S."/>
            <person name="Hensen N."/>
            <person name="Bonometti L."/>
            <person name="Westerberg I."/>
            <person name="Brannstrom I.O."/>
            <person name="Guillou S."/>
            <person name="Cros-Aarteil S."/>
            <person name="Calhoun S."/>
            <person name="Kuo A."/>
            <person name="Mondo S."/>
            <person name="Pangilinan J."/>
            <person name="Riley R."/>
            <person name="Labutti K."/>
            <person name="Andreopoulos B."/>
            <person name="Lipzen A."/>
            <person name="Chen C."/>
            <person name="Yanf M."/>
            <person name="Daum C."/>
            <person name="Ng V."/>
            <person name="Clum A."/>
            <person name="Steindorff A."/>
            <person name="Ohm R."/>
            <person name="Martin F."/>
            <person name="Silar P."/>
            <person name="Natvig D."/>
            <person name="Lalanne C."/>
            <person name="Gautier V."/>
            <person name="Ament-Velasquez S.L."/>
            <person name="Kruys A."/>
            <person name="Hutchinson M.I."/>
            <person name="Powell A.J."/>
            <person name="Barry K."/>
            <person name="Miller A.N."/>
            <person name="Grigoriev I.V."/>
            <person name="Debuchy R."/>
            <person name="Gladieux P."/>
            <person name="Thoren M.H."/>
            <person name="Johannesson H."/>
        </authorList>
    </citation>
    <scope>NUCLEOTIDE SEQUENCE</scope>
    <source>
        <strain evidence="2">CBS 118394</strain>
    </source>
</reference>
<organism evidence="2 3">
    <name type="scientific">Apodospora peruviana</name>
    <dbReference type="NCBI Taxonomy" id="516989"/>
    <lineage>
        <taxon>Eukaryota</taxon>
        <taxon>Fungi</taxon>
        <taxon>Dikarya</taxon>
        <taxon>Ascomycota</taxon>
        <taxon>Pezizomycotina</taxon>
        <taxon>Sordariomycetes</taxon>
        <taxon>Sordariomycetidae</taxon>
        <taxon>Sordariales</taxon>
        <taxon>Lasiosphaeriaceae</taxon>
        <taxon>Apodospora</taxon>
    </lineage>
</organism>
<sequence length="74" mass="8416">MSRRPSPFRRLLCLGCFCATPGCRTTPPSINSSKANFPRQLPLVYCPALFIFHVSAFPHRQCRVKSNSFIQVLF</sequence>
<accession>A0AAE0LYL7</accession>
<evidence type="ECO:0000313" key="3">
    <source>
        <dbReference type="Proteomes" id="UP001283341"/>
    </source>
</evidence>
<evidence type="ECO:0008006" key="4">
    <source>
        <dbReference type="Google" id="ProtNLM"/>
    </source>
</evidence>
<reference evidence="2" key="1">
    <citation type="journal article" date="2023" name="Mol. Phylogenet. Evol.">
        <title>Genome-scale phylogeny and comparative genomics of the fungal order Sordariales.</title>
        <authorList>
            <person name="Hensen N."/>
            <person name="Bonometti L."/>
            <person name="Westerberg I."/>
            <person name="Brannstrom I.O."/>
            <person name="Guillou S."/>
            <person name="Cros-Aarteil S."/>
            <person name="Calhoun S."/>
            <person name="Haridas S."/>
            <person name="Kuo A."/>
            <person name="Mondo S."/>
            <person name="Pangilinan J."/>
            <person name="Riley R."/>
            <person name="LaButti K."/>
            <person name="Andreopoulos B."/>
            <person name="Lipzen A."/>
            <person name="Chen C."/>
            <person name="Yan M."/>
            <person name="Daum C."/>
            <person name="Ng V."/>
            <person name="Clum A."/>
            <person name="Steindorff A."/>
            <person name="Ohm R.A."/>
            <person name="Martin F."/>
            <person name="Silar P."/>
            <person name="Natvig D.O."/>
            <person name="Lalanne C."/>
            <person name="Gautier V."/>
            <person name="Ament-Velasquez S.L."/>
            <person name="Kruys A."/>
            <person name="Hutchinson M.I."/>
            <person name="Powell A.J."/>
            <person name="Barry K."/>
            <person name="Miller A.N."/>
            <person name="Grigoriev I.V."/>
            <person name="Debuchy R."/>
            <person name="Gladieux P."/>
            <person name="Hiltunen Thoren M."/>
            <person name="Johannesson H."/>
        </authorList>
    </citation>
    <scope>NUCLEOTIDE SEQUENCE</scope>
    <source>
        <strain evidence="2">CBS 118394</strain>
    </source>
</reference>
<proteinExistence type="predicted"/>
<keyword evidence="1" id="KW-0732">Signal</keyword>
<dbReference type="AlphaFoldDB" id="A0AAE0LYL7"/>
<comment type="caution">
    <text evidence="2">The sequence shown here is derived from an EMBL/GenBank/DDBJ whole genome shotgun (WGS) entry which is preliminary data.</text>
</comment>
<keyword evidence="3" id="KW-1185">Reference proteome</keyword>
<protein>
    <recommendedName>
        <fullName evidence="4">Secreted protein</fullName>
    </recommendedName>
</protein>
<feature type="signal peptide" evidence="1">
    <location>
        <begin position="1"/>
        <end position="25"/>
    </location>
</feature>